<evidence type="ECO:0000256" key="4">
    <source>
        <dbReference type="ARBA" id="ARBA00022989"/>
    </source>
</evidence>
<dbReference type="EMBL" id="AUZX01007217">
    <property type="protein sequence ID" value="EQD60425.1"/>
    <property type="molecule type" value="Genomic_DNA"/>
</dbReference>
<evidence type="ECO:0000259" key="7">
    <source>
        <dbReference type="Pfam" id="PF02687"/>
    </source>
</evidence>
<keyword evidence="8" id="KW-0449">Lipoprotein</keyword>
<evidence type="ECO:0000256" key="3">
    <source>
        <dbReference type="ARBA" id="ARBA00022692"/>
    </source>
</evidence>
<organism evidence="8">
    <name type="scientific">mine drainage metagenome</name>
    <dbReference type="NCBI Taxonomy" id="410659"/>
    <lineage>
        <taxon>unclassified sequences</taxon>
        <taxon>metagenomes</taxon>
        <taxon>ecological metagenomes</taxon>
    </lineage>
</organism>
<keyword evidence="4 6" id="KW-1133">Transmembrane helix</keyword>
<name>T1C2S6_9ZZZZ</name>
<comment type="caution">
    <text evidence="8">The sequence shown here is derived from an EMBL/GenBank/DDBJ whole genome shotgun (WGS) entry which is preliminary data.</text>
</comment>
<sequence length="150" mass="16854">EKHLGFPYWARSWLEMNKNLFSALMLEKLVMFIILVLIVLVASFNIVSTLSMIVIDKGKEIAILKTMGASNRQIMAIFILDGLLIGGTGTLLGLPLGYFITFLLEHYYTLPNDVYFVSHIPVIIRMRDLLSVSLSAIGISFLATIYPSRQ</sequence>
<feature type="domain" description="ABC3 transporter permease C-terminal" evidence="7">
    <location>
        <begin position="32"/>
        <end position="149"/>
    </location>
</feature>
<evidence type="ECO:0000256" key="5">
    <source>
        <dbReference type="ARBA" id="ARBA00023136"/>
    </source>
</evidence>
<proteinExistence type="predicted"/>
<reference evidence="8" key="1">
    <citation type="submission" date="2013-08" db="EMBL/GenBank/DDBJ databases">
        <authorList>
            <person name="Mendez C."/>
            <person name="Richter M."/>
            <person name="Ferrer M."/>
            <person name="Sanchez J."/>
        </authorList>
    </citation>
    <scope>NUCLEOTIDE SEQUENCE</scope>
</reference>
<keyword evidence="5 6" id="KW-0472">Membrane</keyword>
<dbReference type="AlphaFoldDB" id="T1C2S6"/>
<accession>T1C2S6</accession>
<feature type="non-terminal residue" evidence="8">
    <location>
        <position position="1"/>
    </location>
</feature>
<keyword evidence="3 6" id="KW-0812">Transmembrane</keyword>
<evidence type="ECO:0000256" key="6">
    <source>
        <dbReference type="SAM" id="Phobius"/>
    </source>
</evidence>
<feature type="transmembrane region" description="Helical" evidence="6">
    <location>
        <begin position="76"/>
        <end position="104"/>
    </location>
</feature>
<dbReference type="PANTHER" id="PTHR30489">
    <property type="entry name" value="LIPOPROTEIN-RELEASING SYSTEM TRANSMEMBRANE PROTEIN LOLE"/>
    <property type="match status" value="1"/>
</dbReference>
<dbReference type="GO" id="GO:0044874">
    <property type="term" value="P:lipoprotein localization to outer membrane"/>
    <property type="evidence" value="ECO:0007669"/>
    <property type="project" value="TreeGrafter"/>
</dbReference>
<dbReference type="PANTHER" id="PTHR30489:SF0">
    <property type="entry name" value="LIPOPROTEIN-RELEASING SYSTEM TRANSMEMBRANE PROTEIN LOLE"/>
    <property type="match status" value="1"/>
</dbReference>
<gene>
    <name evidence="8" type="ORF">B1A_10131</name>
</gene>
<reference evidence="8" key="2">
    <citation type="journal article" date="2014" name="ISME J.">
        <title>Microbial stratification in low pH oxic and suboxic macroscopic growths along an acid mine drainage.</title>
        <authorList>
            <person name="Mendez-Garcia C."/>
            <person name="Mesa V."/>
            <person name="Sprenger R.R."/>
            <person name="Richter M."/>
            <person name="Diez M.S."/>
            <person name="Solano J."/>
            <person name="Bargiela R."/>
            <person name="Golyshina O.V."/>
            <person name="Manteca A."/>
            <person name="Ramos J.L."/>
            <person name="Gallego J.R."/>
            <person name="Llorente I."/>
            <person name="Martins Dos Santos V.A."/>
            <person name="Jensen O.N."/>
            <person name="Pelaez A.I."/>
            <person name="Sanchez J."/>
            <person name="Ferrer M."/>
        </authorList>
    </citation>
    <scope>NUCLEOTIDE SEQUENCE</scope>
</reference>
<keyword evidence="2" id="KW-1003">Cell membrane</keyword>
<dbReference type="InterPro" id="IPR051447">
    <property type="entry name" value="Lipoprotein-release_system"/>
</dbReference>
<feature type="non-terminal residue" evidence="8">
    <location>
        <position position="150"/>
    </location>
</feature>
<feature type="transmembrane region" description="Helical" evidence="6">
    <location>
        <begin position="29"/>
        <end position="55"/>
    </location>
</feature>
<protein>
    <submittedName>
        <fullName evidence="8">Lipoprotein releasing system, transmembrane protein, LolC/E family</fullName>
    </submittedName>
</protein>
<feature type="transmembrane region" description="Helical" evidence="6">
    <location>
        <begin position="124"/>
        <end position="146"/>
    </location>
</feature>
<dbReference type="Pfam" id="PF02687">
    <property type="entry name" value="FtsX"/>
    <property type="match status" value="1"/>
</dbReference>
<dbReference type="GO" id="GO:0098797">
    <property type="term" value="C:plasma membrane protein complex"/>
    <property type="evidence" value="ECO:0007669"/>
    <property type="project" value="TreeGrafter"/>
</dbReference>
<comment type="subcellular location">
    <subcellularLocation>
        <location evidence="1">Cell membrane</location>
        <topology evidence="1">Multi-pass membrane protein</topology>
    </subcellularLocation>
</comment>
<evidence type="ECO:0000256" key="2">
    <source>
        <dbReference type="ARBA" id="ARBA00022475"/>
    </source>
</evidence>
<evidence type="ECO:0000256" key="1">
    <source>
        <dbReference type="ARBA" id="ARBA00004651"/>
    </source>
</evidence>
<evidence type="ECO:0000313" key="8">
    <source>
        <dbReference type="EMBL" id="EQD60425.1"/>
    </source>
</evidence>
<dbReference type="InterPro" id="IPR003838">
    <property type="entry name" value="ABC3_permease_C"/>
</dbReference>